<protein>
    <recommendedName>
        <fullName evidence="4">Aldehyde dehydrogenase</fullName>
    </recommendedName>
</protein>
<evidence type="ECO:0000256" key="1">
    <source>
        <dbReference type="SAM" id="SignalP"/>
    </source>
</evidence>
<sequence length="115" mass="12712">MRRFAVLLLGGLLVGGAPAPPAALAAEPEEPSVLPDGHGRDETFYACTACHSTALIRRSGFTRQQWDELIDWMVEKQNMNPLEPEERKLIVDYLAAAFPPRHTRPPAFANPFATN</sequence>
<name>A0A975U3Z2_9PROT</name>
<dbReference type="RefSeq" id="WP_218285678.1">
    <property type="nucleotide sequence ID" value="NZ_CP076448.1"/>
</dbReference>
<feature type="signal peptide" evidence="1">
    <location>
        <begin position="1"/>
        <end position="25"/>
    </location>
</feature>
<keyword evidence="3" id="KW-1185">Reference proteome</keyword>
<dbReference type="AlphaFoldDB" id="A0A975U3Z2"/>
<organism evidence="2 3">
    <name type="scientific">Elioraea tepida</name>
    <dbReference type="NCBI Taxonomy" id="2843330"/>
    <lineage>
        <taxon>Bacteria</taxon>
        <taxon>Pseudomonadati</taxon>
        <taxon>Pseudomonadota</taxon>
        <taxon>Alphaproteobacteria</taxon>
        <taxon>Acetobacterales</taxon>
        <taxon>Elioraeaceae</taxon>
        <taxon>Elioraea</taxon>
    </lineage>
</organism>
<accession>A0A975U3Z2</accession>
<evidence type="ECO:0008006" key="4">
    <source>
        <dbReference type="Google" id="ProtNLM"/>
    </source>
</evidence>
<dbReference type="KEGG" id="elio:KO353_15545"/>
<feature type="chain" id="PRO_5038092483" description="Aldehyde dehydrogenase" evidence="1">
    <location>
        <begin position="26"/>
        <end position="115"/>
    </location>
</feature>
<proteinExistence type="predicted"/>
<dbReference type="EMBL" id="CP076448">
    <property type="protein sequence ID" value="QXM24621.1"/>
    <property type="molecule type" value="Genomic_DNA"/>
</dbReference>
<evidence type="ECO:0000313" key="3">
    <source>
        <dbReference type="Proteomes" id="UP000694001"/>
    </source>
</evidence>
<gene>
    <name evidence="2" type="ORF">KO353_15545</name>
</gene>
<keyword evidence="1" id="KW-0732">Signal</keyword>
<evidence type="ECO:0000313" key="2">
    <source>
        <dbReference type="EMBL" id="QXM24621.1"/>
    </source>
</evidence>
<reference evidence="2" key="1">
    <citation type="submission" date="2021-06" db="EMBL/GenBank/DDBJ databases">
        <title>Elioraea tepida, sp. nov., a moderately thermophilic aerobic anoxygenic phototrophic bacterium isolated from an alkaline siliceous hot spring mat community in Yellowstone National Park, WY, USA.</title>
        <authorList>
            <person name="Saini M.K."/>
            <person name="Yoshida S."/>
            <person name="Sebastian A."/>
            <person name="Hirose S."/>
            <person name="Hara E."/>
            <person name="Tamaki H."/>
            <person name="Soulier N.T."/>
            <person name="Albert I."/>
            <person name="Hanada S."/>
            <person name="Bryant D.A."/>
            <person name="Tank M."/>
        </authorList>
    </citation>
    <scope>NUCLEOTIDE SEQUENCE</scope>
    <source>
        <strain evidence="2">MS-P2</strain>
    </source>
</reference>
<dbReference type="Proteomes" id="UP000694001">
    <property type="component" value="Chromosome"/>
</dbReference>